<dbReference type="GO" id="GO:0016740">
    <property type="term" value="F:transferase activity"/>
    <property type="evidence" value="ECO:0007669"/>
    <property type="project" value="UniProtKB-KW"/>
</dbReference>
<comment type="caution">
    <text evidence="3">The sequence shown here is derived from an EMBL/GenBank/DDBJ whole genome shotgun (WGS) entry which is preliminary data.</text>
</comment>
<evidence type="ECO:0000313" key="4">
    <source>
        <dbReference type="Proteomes" id="UP000652430"/>
    </source>
</evidence>
<dbReference type="RefSeq" id="WP_189675392.1">
    <property type="nucleotide sequence ID" value="NZ_BNAQ01000001.1"/>
</dbReference>
<dbReference type="PANTHER" id="PTHR12526:SF630">
    <property type="entry name" value="GLYCOSYLTRANSFERASE"/>
    <property type="match status" value="1"/>
</dbReference>
<keyword evidence="4" id="KW-1185">Reference proteome</keyword>
<dbReference type="CDD" id="cd03801">
    <property type="entry name" value="GT4_PimA-like"/>
    <property type="match status" value="1"/>
</dbReference>
<dbReference type="SUPFAM" id="SSF53756">
    <property type="entry name" value="UDP-Glycosyltransferase/glycogen phosphorylase"/>
    <property type="match status" value="1"/>
</dbReference>
<gene>
    <name evidence="3" type="ORF">GCM10008023_11230</name>
</gene>
<sequence>MSRPVNILHLHSTFSLGGKEARAVRLVNAFGDRARHTIVSSMDGQYSARDAIAKGIDYEIAQNPPPLTGSPSVKRYEAIAAYMRRFDLVLTYNWGAIDGAMARRVSSNGVPPLVHHEDGFNADEAKGLKAERNIYRRFALTKAAALVVPSETLETIALKTWKQPRERVHRIANGIATARYAIPPKPNAIPGFKRKPGELVIGTLAGLREVKNLPLLVRAFGGMSSRARLIIVGEGPERQAILDAAERMGVAEQLVMPGFLPNPHEYIGLFDIMALSSKSEQFPICVLEGMAAGLPIVSTPVGDVLKMVAPENSSFIERRDQEVLIRDALESLAQATPEGRKGLGELNRRKAVAEYDEATMIARYAQLYGSVIGRPGAFGD</sequence>
<proteinExistence type="predicted"/>
<feature type="domain" description="Glycosyltransferase subfamily 4-like N-terminal" evidence="2">
    <location>
        <begin position="17"/>
        <end position="179"/>
    </location>
</feature>
<organism evidence="3 4">
    <name type="scientific">Sphingomonas glacialis</name>
    <dbReference type="NCBI Taxonomy" id="658225"/>
    <lineage>
        <taxon>Bacteria</taxon>
        <taxon>Pseudomonadati</taxon>
        <taxon>Pseudomonadota</taxon>
        <taxon>Alphaproteobacteria</taxon>
        <taxon>Sphingomonadales</taxon>
        <taxon>Sphingomonadaceae</taxon>
        <taxon>Sphingomonas</taxon>
    </lineage>
</organism>
<dbReference type="PANTHER" id="PTHR12526">
    <property type="entry name" value="GLYCOSYLTRANSFERASE"/>
    <property type="match status" value="1"/>
</dbReference>
<protein>
    <submittedName>
        <fullName evidence="3">Glycosyl transferase family 1</fullName>
    </submittedName>
</protein>
<feature type="domain" description="Glycosyl transferase family 1" evidence="1">
    <location>
        <begin position="194"/>
        <end position="327"/>
    </location>
</feature>
<dbReference type="InterPro" id="IPR001296">
    <property type="entry name" value="Glyco_trans_1"/>
</dbReference>
<evidence type="ECO:0000313" key="3">
    <source>
        <dbReference type="EMBL" id="GHH11787.1"/>
    </source>
</evidence>
<reference evidence="4" key="1">
    <citation type="journal article" date="2019" name="Int. J. Syst. Evol. Microbiol.">
        <title>The Global Catalogue of Microorganisms (GCM) 10K type strain sequencing project: providing services to taxonomists for standard genome sequencing and annotation.</title>
        <authorList>
            <consortium name="The Broad Institute Genomics Platform"/>
            <consortium name="The Broad Institute Genome Sequencing Center for Infectious Disease"/>
            <person name="Wu L."/>
            <person name="Ma J."/>
        </authorList>
    </citation>
    <scope>NUCLEOTIDE SEQUENCE [LARGE SCALE GENOMIC DNA]</scope>
    <source>
        <strain evidence="4">CGMCC 1.8957</strain>
    </source>
</reference>
<accession>A0ABQ3LER4</accession>
<dbReference type="Pfam" id="PF13439">
    <property type="entry name" value="Glyco_transf_4"/>
    <property type="match status" value="1"/>
</dbReference>
<dbReference type="Pfam" id="PF00534">
    <property type="entry name" value="Glycos_transf_1"/>
    <property type="match status" value="1"/>
</dbReference>
<dbReference type="EMBL" id="BNAQ01000001">
    <property type="protein sequence ID" value="GHH11787.1"/>
    <property type="molecule type" value="Genomic_DNA"/>
</dbReference>
<dbReference type="Gene3D" id="3.40.50.2000">
    <property type="entry name" value="Glycogen Phosphorylase B"/>
    <property type="match status" value="2"/>
</dbReference>
<name>A0ABQ3LER4_9SPHN</name>
<evidence type="ECO:0000259" key="2">
    <source>
        <dbReference type="Pfam" id="PF13439"/>
    </source>
</evidence>
<dbReference type="Proteomes" id="UP000652430">
    <property type="component" value="Unassembled WGS sequence"/>
</dbReference>
<dbReference type="InterPro" id="IPR028098">
    <property type="entry name" value="Glyco_trans_4-like_N"/>
</dbReference>
<keyword evidence="3" id="KW-0808">Transferase</keyword>
<evidence type="ECO:0000259" key="1">
    <source>
        <dbReference type="Pfam" id="PF00534"/>
    </source>
</evidence>